<proteinExistence type="predicted"/>
<organism evidence="1 2">
    <name type="scientific">Trichococcus shcherbakoviae subsp. psychrophilus</name>
    <dbReference type="NCBI Taxonomy" id="2585775"/>
    <lineage>
        <taxon>Bacteria</taxon>
        <taxon>Bacillati</taxon>
        <taxon>Bacillota</taxon>
        <taxon>Bacilli</taxon>
        <taxon>Lactobacillales</taxon>
        <taxon>Carnobacteriaceae</taxon>
        <taxon>Trichococcus</taxon>
    </lineage>
</organism>
<evidence type="ECO:0000313" key="1">
    <source>
        <dbReference type="EMBL" id="TNV69738.1"/>
    </source>
</evidence>
<dbReference type="InterPro" id="IPR046905">
    <property type="entry name" value="ABC-3C_MC1"/>
</dbReference>
<name>A0A5C5EAC0_9LACT</name>
<accession>A0A5C5EAC0</accession>
<evidence type="ECO:0000313" key="2">
    <source>
        <dbReference type="Proteomes" id="UP000313395"/>
    </source>
</evidence>
<comment type="caution">
    <text evidence="1">The sequence shown here is derived from an EMBL/GenBank/DDBJ whole genome shotgun (WGS) entry which is preliminary data.</text>
</comment>
<reference evidence="1 2" key="1">
    <citation type="submission" date="2019-06" db="EMBL/GenBank/DDBJ databases">
        <title>Description Trichococcus psychrophilus sp. nov., isolated from a cold spring, by genomic and phenotypic analyses.</title>
        <authorList>
            <person name="Zakharyuk A."/>
        </authorList>
    </citation>
    <scope>NUCLEOTIDE SEQUENCE [LARGE SCALE GENOMIC DNA]</scope>
    <source>
        <strain evidence="1 2">SKBG</strain>
    </source>
</reference>
<dbReference type="EMBL" id="VENO01000001">
    <property type="protein sequence ID" value="TNV69738.1"/>
    <property type="molecule type" value="Genomic_DNA"/>
</dbReference>
<protein>
    <submittedName>
        <fullName evidence="1">Uncharacterized protein</fullName>
    </submittedName>
</protein>
<dbReference type="Proteomes" id="UP000313395">
    <property type="component" value="Unassembled WGS sequence"/>
</dbReference>
<dbReference type="AlphaFoldDB" id="A0A5C5EAC0"/>
<keyword evidence="2" id="KW-1185">Reference proteome</keyword>
<dbReference type="RefSeq" id="WP_140185130.1">
    <property type="nucleotide sequence ID" value="NZ_VENO01000001.1"/>
</dbReference>
<gene>
    <name evidence="1" type="ORF">FHK04_00395</name>
</gene>
<sequence length="187" mass="22209">MKKFSKAELIEYFAENEFFVINTHIFSQNTSKYVFLYNETISKGIVLKDYNTEEELKTINEEIYLVRETLKELKFNIWNIYYFILVNNESEKNRKIYSIERDSRNMRKYVIQSLDDVNRVPFFKIKPSSEVDSSILIDFYGFIEDSQDTEINNVIAEIINSEGEYGELSKQKIRGILREKLSQGETL</sequence>
<dbReference type="Pfam" id="PF20289">
    <property type="entry name" value="MComp1"/>
    <property type="match status" value="1"/>
</dbReference>